<dbReference type="InterPro" id="IPR011010">
    <property type="entry name" value="DNA_brk_join_enz"/>
</dbReference>
<dbReference type="OrthoDB" id="5415821at2"/>
<sequence length="343" mass="38956">MKPRKPTELGRCLLRFFQDYLPTLRGVSVHTIRSYRDAVVLLLRFTARESRCPIEALDLSDLNADHVKRFLKFLESERGNSIATRNARLAAIHAFARFVIAEHPEHLALFQQVLGIPFKRGAREAPIEYLETAEIETLLTTIDQSRPAGQRDFALFALMFNTGARVQEILNLRICDLRLDPPPQVRLRGKGNKVRVCPIWPHTAQLLRELIRTRPLVAQGSAELPVFVNCRGTQMSRFGVRYLLRKYMLIASTRNPTLAHKEIHPHSLRHTTAIQLLKAGVDFATISQWLGHASLNTTMRYARADIDLKRQALAQVFPEILAPPRGGAFILNGADLVGWLRRL</sequence>
<name>A0A658R5I7_9BURK</name>
<dbReference type="InterPro" id="IPR044068">
    <property type="entry name" value="CB"/>
</dbReference>
<dbReference type="AlphaFoldDB" id="A0A658R5I7"/>
<evidence type="ECO:0000313" key="8">
    <source>
        <dbReference type="EMBL" id="SAL53028.1"/>
    </source>
</evidence>
<keyword evidence="4" id="KW-0233">DNA recombination</keyword>
<dbReference type="PROSITE" id="PS51900">
    <property type="entry name" value="CB"/>
    <property type="match status" value="1"/>
</dbReference>
<feature type="domain" description="Tyr recombinase" evidence="6">
    <location>
        <begin position="125"/>
        <end position="314"/>
    </location>
</feature>
<dbReference type="Gene3D" id="1.10.443.10">
    <property type="entry name" value="Intergrase catalytic core"/>
    <property type="match status" value="1"/>
</dbReference>
<gene>
    <name evidence="8" type="ORF">AWB72_05661</name>
</gene>
<evidence type="ECO:0000259" key="6">
    <source>
        <dbReference type="PROSITE" id="PS51898"/>
    </source>
</evidence>
<dbReference type="InterPro" id="IPR050090">
    <property type="entry name" value="Tyrosine_recombinase_XerCD"/>
</dbReference>
<accession>A0A658R5I7</accession>
<evidence type="ECO:0000256" key="1">
    <source>
        <dbReference type="ARBA" id="ARBA00022829"/>
    </source>
</evidence>
<protein>
    <submittedName>
        <fullName evidence="8">Integrase domain-containing protein</fullName>
    </submittedName>
</protein>
<dbReference type="PROSITE" id="PS51898">
    <property type="entry name" value="TYR_RECOMBINASE"/>
    <property type="match status" value="1"/>
</dbReference>
<comment type="caution">
    <text evidence="8">The sequence shown here is derived from an EMBL/GenBank/DDBJ whole genome shotgun (WGS) entry which is preliminary data.</text>
</comment>
<dbReference type="InterPro" id="IPR004107">
    <property type="entry name" value="Integrase_SAM-like_N"/>
</dbReference>
<proteinExistence type="predicted"/>
<organism evidence="8 9">
    <name type="scientific">Caballeronia concitans</name>
    <dbReference type="NCBI Taxonomy" id="1777133"/>
    <lineage>
        <taxon>Bacteria</taxon>
        <taxon>Pseudomonadati</taxon>
        <taxon>Pseudomonadota</taxon>
        <taxon>Betaproteobacteria</taxon>
        <taxon>Burkholderiales</taxon>
        <taxon>Burkholderiaceae</taxon>
        <taxon>Caballeronia</taxon>
    </lineage>
</organism>
<evidence type="ECO:0000256" key="5">
    <source>
        <dbReference type="PROSITE-ProRule" id="PRU01248"/>
    </source>
</evidence>
<dbReference type="PANTHER" id="PTHR30349">
    <property type="entry name" value="PHAGE INTEGRASE-RELATED"/>
    <property type="match status" value="1"/>
</dbReference>
<reference evidence="8 9" key="1">
    <citation type="submission" date="2016-01" db="EMBL/GenBank/DDBJ databases">
        <authorList>
            <person name="Peeters C."/>
        </authorList>
    </citation>
    <scope>NUCLEOTIDE SEQUENCE [LARGE SCALE GENOMIC DNA]</scope>
    <source>
        <strain evidence="8">LMG 29315</strain>
    </source>
</reference>
<evidence type="ECO:0000313" key="9">
    <source>
        <dbReference type="Proteomes" id="UP000198263"/>
    </source>
</evidence>
<dbReference type="InterPro" id="IPR010998">
    <property type="entry name" value="Integrase_recombinase_N"/>
</dbReference>
<dbReference type="Proteomes" id="UP000198263">
    <property type="component" value="Unassembled WGS sequence"/>
</dbReference>
<dbReference type="Pfam" id="PF02899">
    <property type="entry name" value="Phage_int_SAM_1"/>
    <property type="match status" value="1"/>
</dbReference>
<dbReference type="GO" id="GO:0007059">
    <property type="term" value="P:chromosome segregation"/>
    <property type="evidence" value="ECO:0007669"/>
    <property type="project" value="UniProtKB-KW"/>
</dbReference>
<keyword evidence="2" id="KW-0229">DNA integration</keyword>
<dbReference type="Gene3D" id="1.10.150.130">
    <property type="match status" value="1"/>
</dbReference>
<dbReference type="EMBL" id="FCNV02000037">
    <property type="protein sequence ID" value="SAL53028.1"/>
    <property type="molecule type" value="Genomic_DNA"/>
</dbReference>
<dbReference type="RefSeq" id="WP_087129206.1">
    <property type="nucleotide sequence ID" value="NZ_FCNV02000037.1"/>
</dbReference>
<dbReference type="SUPFAM" id="SSF56349">
    <property type="entry name" value="DNA breaking-rejoining enzymes"/>
    <property type="match status" value="1"/>
</dbReference>
<dbReference type="InterPro" id="IPR013762">
    <property type="entry name" value="Integrase-like_cat_sf"/>
</dbReference>
<dbReference type="InterPro" id="IPR002104">
    <property type="entry name" value="Integrase_catalytic"/>
</dbReference>
<evidence type="ECO:0000256" key="2">
    <source>
        <dbReference type="ARBA" id="ARBA00022908"/>
    </source>
</evidence>
<dbReference type="GO" id="GO:0003677">
    <property type="term" value="F:DNA binding"/>
    <property type="evidence" value="ECO:0007669"/>
    <property type="project" value="UniProtKB-UniRule"/>
</dbReference>
<dbReference type="GO" id="GO:0015074">
    <property type="term" value="P:DNA integration"/>
    <property type="evidence" value="ECO:0007669"/>
    <property type="project" value="UniProtKB-KW"/>
</dbReference>
<keyword evidence="9" id="KW-1185">Reference proteome</keyword>
<dbReference type="GO" id="GO:0006310">
    <property type="term" value="P:DNA recombination"/>
    <property type="evidence" value="ECO:0007669"/>
    <property type="project" value="UniProtKB-KW"/>
</dbReference>
<feature type="domain" description="Core-binding (CB)" evidence="7">
    <location>
        <begin position="11"/>
        <end position="100"/>
    </location>
</feature>
<evidence type="ECO:0000256" key="4">
    <source>
        <dbReference type="ARBA" id="ARBA00023172"/>
    </source>
</evidence>
<evidence type="ECO:0000259" key="7">
    <source>
        <dbReference type="PROSITE" id="PS51900"/>
    </source>
</evidence>
<keyword evidence="3 5" id="KW-0238">DNA-binding</keyword>
<dbReference type="PANTHER" id="PTHR30349:SF81">
    <property type="entry name" value="TYROSINE RECOMBINASE XERC"/>
    <property type="match status" value="1"/>
</dbReference>
<evidence type="ECO:0000256" key="3">
    <source>
        <dbReference type="ARBA" id="ARBA00023125"/>
    </source>
</evidence>
<dbReference type="Pfam" id="PF00589">
    <property type="entry name" value="Phage_integrase"/>
    <property type="match status" value="1"/>
</dbReference>
<keyword evidence="1" id="KW-0159">Chromosome partition</keyword>